<organism evidence="4 5">
    <name type="scientific">Ureaplasma diversum NCTC 246</name>
    <dbReference type="NCBI Taxonomy" id="1188241"/>
    <lineage>
        <taxon>Bacteria</taxon>
        <taxon>Bacillati</taxon>
        <taxon>Mycoplasmatota</taxon>
        <taxon>Mycoplasmoidales</taxon>
        <taxon>Mycoplasmoidaceae</taxon>
        <taxon>Ureaplasma</taxon>
    </lineage>
</organism>
<dbReference type="EMBL" id="JFDP01000081">
    <property type="protein sequence ID" value="KEZ22358.1"/>
    <property type="molecule type" value="Genomic_DNA"/>
</dbReference>
<keyword evidence="3" id="KW-0996">Nickel insertion</keyword>
<protein>
    <recommendedName>
        <fullName evidence="3">Urease accessory protein UreD</fullName>
    </recommendedName>
</protein>
<evidence type="ECO:0000256" key="3">
    <source>
        <dbReference type="HAMAP-Rule" id="MF_01384"/>
    </source>
</evidence>
<keyword evidence="5" id="KW-1185">Reference proteome</keyword>
<evidence type="ECO:0000313" key="5">
    <source>
        <dbReference type="Proteomes" id="UP000028537"/>
    </source>
</evidence>
<evidence type="ECO:0000256" key="1">
    <source>
        <dbReference type="ARBA" id="ARBA00007177"/>
    </source>
</evidence>
<dbReference type="InterPro" id="IPR002669">
    <property type="entry name" value="UreD"/>
</dbReference>
<reference evidence="4 5" key="1">
    <citation type="submission" date="2014-02" db="EMBL/GenBank/DDBJ databases">
        <title>Genome sequence of Ureaplasma diversum strain 246.</title>
        <authorList>
            <person name="Sirand-Pugnet P."/>
            <person name="Breton M."/>
            <person name="Dordet-Frisoni E."/>
            <person name="Baranowski E."/>
            <person name="Barre A."/>
            <person name="Couture C."/>
            <person name="Dupuy V."/>
            <person name="Gaurivaud P."/>
            <person name="Jacob D."/>
            <person name="Lemaitre C."/>
            <person name="Manso-Silvan L."/>
            <person name="Nikolski M."/>
            <person name="Nouvel L.-X."/>
            <person name="Poumarat F."/>
            <person name="Tardy F."/>
            <person name="Thebault P."/>
            <person name="Theil S."/>
            <person name="Citti C."/>
            <person name="Thiaucourt F."/>
            <person name="Blanchard A."/>
        </authorList>
    </citation>
    <scope>NUCLEOTIDE SEQUENCE [LARGE SCALE GENOMIC DNA]</scope>
    <source>
        <strain evidence="4 5">NCTC 246</strain>
    </source>
</reference>
<dbReference type="Pfam" id="PF01774">
    <property type="entry name" value="UreD"/>
    <property type="match status" value="1"/>
</dbReference>
<name>A0A084EWL6_9BACT</name>
<evidence type="ECO:0000256" key="2">
    <source>
        <dbReference type="ARBA" id="ARBA00023186"/>
    </source>
</evidence>
<comment type="subcellular location">
    <subcellularLocation>
        <location evidence="3">Cytoplasm</location>
    </subcellularLocation>
</comment>
<comment type="subunit">
    <text evidence="3">UreD, UreF and UreG form a complex that acts as a GTP-hydrolysis-dependent molecular chaperone, activating the urease apoprotein by helping to assemble the nickel containing metallocenter of UreC. The UreE protein probably delivers the nickel.</text>
</comment>
<accession>A0A084EWL6</accession>
<keyword evidence="3" id="KW-0963">Cytoplasm</keyword>
<dbReference type="RefSeq" id="WP_038103380.1">
    <property type="nucleotide sequence ID" value="NZ_JFDP01000081.1"/>
</dbReference>
<gene>
    <name evidence="3 4" type="primary">ureD</name>
    <name evidence="4" type="ORF">UDIV_6300</name>
</gene>
<proteinExistence type="inferred from homology"/>
<sequence>MISKAKINEYAAYLYLKVTKDKNRDEMAHEVYYTNFYRSSKPLYLDEQDLVNPCFQLITMGGGFVSGEVYRQDFEVGDNARCILTTQSSSKTYKAIDNKTSVQHTNIKVGKNAILEYVSDNLIVYENGRFAQYNEFHVENSSTLIYSECFGPGWSPLGAAYMYDLMYLNTKIYYDNKLVLFDNLKFTPSTHDESAFGIMDGFHYCGTMVMLNPLLTEQDVIAIRDEIKHSLSDIKMSFGVSLMEVPGIGIRVLADTFYNVDKVTAIAHKYVRQKLWNKKPLSLRKL</sequence>
<dbReference type="PANTHER" id="PTHR33643:SF1">
    <property type="entry name" value="UREASE ACCESSORY PROTEIN D"/>
    <property type="match status" value="1"/>
</dbReference>
<comment type="function">
    <text evidence="3">Required for maturation of urease via the functional incorporation of the urease nickel metallocenter.</text>
</comment>
<dbReference type="eggNOG" id="COG0829">
    <property type="taxonomic scope" value="Bacteria"/>
</dbReference>
<dbReference type="Proteomes" id="UP000028537">
    <property type="component" value="Unassembled WGS sequence"/>
</dbReference>
<dbReference type="PANTHER" id="PTHR33643">
    <property type="entry name" value="UREASE ACCESSORY PROTEIN D"/>
    <property type="match status" value="1"/>
</dbReference>
<comment type="similarity">
    <text evidence="1 3">Belongs to the UreD family.</text>
</comment>
<dbReference type="GO" id="GO:0005737">
    <property type="term" value="C:cytoplasm"/>
    <property type="evidence" value="ECO:0007669"/>
    <property type="project" value="UniProtKB-SubCell"/>
</dbReference>
<dbReference type="OrthoDB" id="9807968at2"/>
<dbReference type="GO" id="GO:0016151">
    <property type="term" value="F:nickel cation binding"/>
    <property type="evidence" value="ECO:0007669"/>
    <property type="project" value="UniProtKB-UniRule"/>
</dbReference>
<evidence type="ECO:0000313" key="4">
    <source>
        <dbReference type="EMBL" id="KEZ22358.1"/>
    </source>
</evidence>
<dbReference type="AlphaFoldDB" id="A0A084EWL6"/>
<keyword evidence="2 3" id="KW-0143">Chaperone</keyword>
<comment type="caution">
    <text evidence="4">The sequence shown here is derived from an EMBL/GenBank/DDBJ whole genome shotgun (WGS) entry which is preliminary data.</text>
</comment>
<dbReference type="HAMAP" id="MF_01384">
    <property type="entry name" value="UreD"/>
    <property type="match status" value="1"/>
</dbReference>